<evidence type="ECO:0000256" key="14">
    <source>
        <dbReference type="SAM" id="Phobius"/>
    </source>
</evidence>
<dbReference type="Gene3D" id="3.30.70.270">
    <property type="match status" value="1"/>
</dbReference>
<name>A0A917F9Y1_9PROT</name>
<keyword evidence="11" id="KW-0902">Two-component regulatory system</keyword>
<dbReference type="SMART" id="SM00091">
    <property type="entry name" value="PAS"/>
    <property type="match status" value="2"/>
</dbReference>
<keyword evidence="5" id="KW-0808">Transferase</keyword>
<evidence type="ECO:0000256" key="5">
    <source>
        <dbReference type="ARBA" id="ARBA00022679"/>
    </source>
</evidence>
<evidence type="ECO:0000256" key="7">
    <source>
        <dbReference type="ARBA" id="ARBA00022741"/>
    </source>
</evidence>
<keyword evidence="6 14" id="KW-0812">Transmembrane</keyword>
<dbReference type="RefSeq" id="WP_188662603.1">
    <property type="nucleotide sequence ID" value="NZ_BMHV01000006.1"/>
</dbReference>
<dbReference type="Proteomes" id="UP000632498">
    <property type="component" value="Unassembled WGS sequence"/>
</dbReference>
<dbReference type="InterPro" id="IPR050469">
    <property type="entry name" value="Diguanylate_Cyclase"/>
</dbReference>
<evidence type="ECO:0000256" key="3">
    <source>
        <dbReference type="ARBA" id="ARBA00022475"/>
    </source>
</evidence>
<evidence type="ECO:0000256" key="4">
    <source>
        <dbReference type="ARBA" id="ARBA00022553"/>
    </source>
</evidence>
<dbReference type="GO" id="GO:0000160">
    <property type="term" value="P:phosphorelay signal transduction system"/>
    <property type="evidence" value="ECO:0007669"/>
    <property type="project" value="UniProtKB-KW"/>
</dbReference>
<dbReference type="CDD" id="cd00130">
    <property type="entry name" value="PAS"/>
    <property type="match status" value="1"/>
</dbReference>
<dbReference type="SUPFAM" id="SSF55785">
    <property type="entry name" value="PYP-like sensor domain (PAS domain)"/>
    <property type="match status" value="1"/>
</dbReference>
<keyword evidence="12 14" id="KW-0472">Membrane</keyword>
<dbReference type="InterPro" id="IPR043128">
    <property type="entry name" value="Rev_trsase/Diguanyl_cyclase"/>
</dbReference>
<evidence type="ECO:0000256" key="13">
    <source>
        <dbReference type="ARBA" id="ARBA00034247"/>
    </source>
</evidence>
<dbReference type="InterPro" id="IPR035965">
    <property type="entry name" value="PAS-like_dom_sf"/>
</dbReference>
<keyword evidence="17" id="KW-1185">Reference proteome</keyword>
<dbReference type="GO" id="GO:0005886">
    <property type="term" value="C:plasma membrane"/>
    <property type="evidence" value="ECO:0007669"/>
    <property type="project" value="UniProtKB-SubCell"/>
</dbReference>
<evidence type="ECO:0000256" key="6">
    <source>
        <dbReference type="ARBA" id="ARBA00022692"/>
    </source>
</evidence>
<dbReference type="GO" id="GO:0052621">
    <property type="term" value="F:diguanylate cyclase activity"/>
    <property type="evidence" value="ECO:0007669"/>
    <property type="project" value="UniProtKB-EC"/>
</dbReference>
<dbReference type="SUPFAM" id="SSF103190">
    <property type="entry name" value="Sensory domain-like"/>
    <property type="match status" value="1"/>
</dbReference>
<dbReference type="EMBL" id="BMHV01000006">
    <property type="protein sequence ID" value="GGF59285.1"/>
    <property type="molecule type" value="Genomic_DNA"/>
</dbReference>
<dbReference type="GO" id="GO:0016301">
    <property type="term" value="F:kinase activity"/>
    <property type="evidence" value="ECO:0007669"/>
    <property type="project" value="UniProtKB-KW"/>
</dbReference>
<evidence type="ECO:0000256" key="10">
    <source>
        <dbReference type="ARBA" id="ARBA00022989"/>
    </source>
</evidence>
<keyword evidence="7" id="KW-0547">Nucleotide-binding</keyword>
<keyword evidence="10 14" id="KW-1133">Transmembrane helix</keyword>
<proteinExistence type="predicted"/>
<keyword evidence="3" id="KW-1003">Cell membrane</keyword>
<evidence type="ECO:0000313" key="17">
    <source>
        <dbReference type="Proteomes" id="UP000632498"/>
    </source>
</evidence>
<evidence type="ECO:0000313" key="16">
    <source>
        <dbReference type="EMBL" id="GGF59285.1"/>
    </source>
</evidence>
<dbReference type="PROSITE" id="PS50887">
    <property type="entry name" value="GGDEF"/>
    <property type="match status" value="1"/>
</dbReference>
<dbReference type="InterPro" id="IPR000160">
    <property type="entry name" value="GGDEF_dom"/>
</dbReference>
<evidence type="ECO:0000256" key="8">
    <source>
        <dbReference type="ARBA" id="ARBA00022777"/>
    </source>
</evidence>
<reference evidence="16" key="1">
    <citation type="journal article" date="2014" name="Int. J. Syst. Evol. Microbiol.">
        <title>Complete genome sequence of Corynebacterium casei LMG S-19264T (=DSM 44701T), isolated from a smear-ripened cheese.</title>
        <authorList>
            <consortium name="US DOE Joint Genome Institute (JGI-PGF)"/>
            <person name="Walter F."/>
            <person name="Albersmeier A."/>
            <person name="Kalinowski J."/>
            <person name="Ruckert C."/>
        </authorList>
    </citation>
    <scope>NUCLEOTIDE SEQUENCE</scope>
    <source>
        <strain evidence="16">CGMCC 1.15254</strain>
    </source>
</reference>
<dbReference type="SUPFAM" id="SSF55073">
    <property type="entry name" value="Nucleotide cyclase"/>
    <property type="match status" value="1"/>
</dbReference>
<comment type="caution">
    <text evidence="16">The sequence shown here is derived from an EMBL/GenBank/DDBJ whole genome shotgun (WGS) entry which is preliminary data.</text>
</comment>
<dbReference type="InterPro" id="IPR029787">
    <property type="entry name" value="Nucleotide_cyclase"/>
</dbReference>
<dbReference type="PANTHER" id="PTHR45138">
    <property type="entry name" value="REGULATORY COMPONENTS OF SENSORY TRANSDUCTION SYSTEM"/>
    <property type="match status" value="1"/>
</dbReference>
<dbReference type="InterPro" id="IPR000014">
    <property type="entry name" value="PAS"/>
</dbReference>
<dbReference type="Pfam" id="PF12860">
    <property type="entry name" value="PAS_7"/>
    <property type="match status" value="2"/>
</dbReference>
<dbReference type="AlphaFoldDB" id="A0A917F9Y1"/>
<comment type="catalytic activity">
    <reaction evidence="13">
        <text>2 GTP = 3',3'-c-di-GMP + 2 diphosphate</text>
        <dbReference type="Rhea" id="RHEA:24898"/>
        <dbReference type="ChEBI" id="CHEBI:33019"/>
        <dbReference type="ChEBI" id="CHEBI:37565"/>
        <dbReference type="ChEBI" id="CHEBI:58805"/>
        <dbReference type="EC" id="2.7.7.65"/>
    </reaction>
</comment>
<keyword evidence="9" id="KW-0067">ATP-binding</keyword>
<dbReference type="FunFam" id="3.30.70.270:FF:000001">
    <property type="entry name" value="Diguanylate cyclase domain protein"/>
    <property type="match status" value="1"/>
</dbReference>
<dbReference type="CDD" id="cd01949">
    <property type="entry name" value="GGDEF"/>
    <property type="match status" value="1"/>
</dbReference>
<dbReference type="PANTHER" id="PTHR45138:SF9">
    <property type="entry name" value="DIGUANYLATE CYCLASE DGCM-RELATED"/>
    <property type="match status" value="1"/>
</dbReference>
<dbReference type="EC" id="2.7.7.65" evidence="2"/>
<dbReference type="Pfam" id="PF00990">
    <property type="entry name" value="GGDEF"/>
    <property type="match status" value="1"/>
</dbReference>
<keyword evidence="8" id="KW-0418">Kinase</keyword>
<gene>
    <name evidence="16" type="ORF">GCM10011332_11140</name>
</gene>
<dbReference type="SMART" id="SM00267">
    <property type="entry name" value="GGDEF"/>
    <property type="match status" value="1"/>
</dbReference>
<evidence type="ECO:0000256" key="9">
    <source>
        <dbReference type="ARBA" id="ARBA00022840"/>
    </source>
</evidence>
<evidence type="ECO:0000256" key="2">
    <source>
        <dbReference type="ARBA" id="ARBA00012528"/>
    </source>
</evidence>
<evidence type="ECO:0000256" key="12">
    <source>
        <dbReference type="ARBA" id="ARBA00023136"/>
    </source>
</evidence>
<protein>
    <recommendedName>
        <fullName evidence="2">diguanylate cyclase</fullName>
        <ecNumber evidence="2">2.7.7.65</ecNumber>
    </recommendedName>
</protein>
<keyword evidence="4" id="KW-0597">Phosphoprotein</keyword>
<feature type="transmembrane region" description="Helical" evidence="14">
    <location>
        <begin position="279"/>
        <end position="301"/>
    </location>
</feature>
<dbReference type="Pfam" id="PF02743">
    <property type="entry name" value="dCache_1"/>
    <property type="match status" value="1"/>
</dbReference>
<dbReference type="NCBIfam" id="TIGR00254">
    <property type="entry name" value="GGDEF"/>
    <property type="match status" value="1"/>
</dbReference>
<dbReference type="InterPro" id="IPR033479">
    <property type="entry name" value="dCache_1"/>
</dbReference>
<comment type="subcellular location">
    <subcellularLocation>
        <location evidence="1">Cell membrane</location>
        <topology evidence="1">Multi-pass membrane protein</topology>
    </subcellularLocation>
</comment>
<organism evidence="16 17">
    <name type="scientific">Terasakiella brassicae</name>
    <dbReference type="NCBI Taxonomy" id="1634917"/>
    <lineage>
        <taxon>Bacteria</taxon>
        <taxon>Pseudomonadati</taxon>
        <taxon>Pseudomonadota</taxon>
        <taxon>Alphaproteobacteria</taxon>
        <taxon>Rhodospirillales</taxon>
        <taxon>Terasakiellaceae</taxon>
        <taxon>Terasakiella</taxon>
    </lineage>
</organism>
<feature type="domain" description="GGDEF" evidence="15">
    <location>
        <begin position="595"/>
        <end position="726"/>
    </location>
</feature>
<reference evidence="16" key="2">
    <citation type="submission" date="2020-09" db="EMBL/GenBank/DDBJ databases">
        <authorList>
            <person name="Sun Q."/>
            <person name="Zhou Y."/>
        </authorList>
    </citation>
    <scope>NUCLEOTIDE SEQUENCE</scope>
    <source>
        <strain evidence="16">CGMCC 1.15254</strain>
    </source>
</reference>
<evidence type="ECO:0000259" key="15">
    <source>
        <dbReference type="PROSITE" id="PS50887"/>
    </source>
</evidence>
<evidence type="ECO:0000256" key="11">
    <source>
        <dbReference type="ARBA" id="ARBA00023012"/>
    </source>
</evidence>
<dbReference type="GO" id="GO:0005524">
    <property type="term" value="F:ATP binding"/>
    <property type="evidence" value="ECO:0007669"/>
    <property type="project" value="UniProtKB-KW"/>
</dbReference>
<dbReference type="CDD" id="cd12914">
    <property type="entry name" value="PDC1_DGC_like"/>
    <property type="match status" value="1"/>
</dbReference>
<evidence type="ECO:0000256" key="1">
    <source>
        <dbReference type="ARBA" id="ARBA00004651"/>
    </source>
</evidence>
<dbReference type="Gene3D" id="3.30.450.20">
    <property type="entry name" value="PAS domain"/>
    <property type="match status" value="4"/>
</dbReference>
<dbReference type="InterPro" id="IPR029151">
    <property type="entry name" value="Sensor-like_sf"/>
</dbReference>
<accession>A0A917F9Y1</accession>
<sequence>MAVIFLVALGWFAARETGETAAREIDQNLSHRITLYKNFLQRELNQVDYIASILAQNPQLIAALQPNAVGRYIDVANNLLKTANQKLETATVFLMDKNGRTVAASNFDQEHSFIGKNYSFRPYFKNALEKETGRFLAVGITSYQLGYYVAHAIKNGGETVGVIVIKIDLRHIQQFTKDMDGDYFIADERNIIFLSSNKTFELKSLTTISANDRRYISRTRQYPIHKIETLENHVSDTKYGQFNTYRINYNEYFVRKVSLEELNWTVWLFAPTAPIRNQALSSAIGISLIGLMAMVAFYLLYKRRKDSERFQTIVDNLPSGVTFFDNNLQMLICNEMVKKVLDFPDSLFHGGLPSLRTLLRFNAQRGEYGENNPDLVIAEQIEKAKQRIDHVFERKRPDGTILEIRGVWLDQGLITTYTDITDRKKAEEEAMRTSGYLRALLQNMDQGVTVTDENLNIVFWNNAFFDLLKLPDHLKKPVMKYEDLIRYNAIRGEYGPGDPEQHVKLRVQASLKFEPHKFERTRPDGHTLQVTGKPLHIDGEPFGFISTYVDITEHKRMATRLRKLANTDPLTELNNRRHFTTLLEREIKRSRRNGNPLSLLLLDLDHFKTVNDRFGHNCGDMALKAFADTSRDILRDIDVIGRLGGEEFCIFLPDTDREGAYILAERMRQGVENIDLVSDKNEPIKLTVSIGVAMLDNVMGDRIEDILQRADKALYRAKNEGRNRVC</sequence>